<gene>
    <name evidence="1" type="ORF">EVAR_33590_1</name>
</gene>
<comment type="caution">
    <text evidence="1">The sequence shown here is derived from an EMBL/GenBank/DDBJ whole genome shotgun (WGS) entry which is preliminary data.</text>
</comment>
<name>A0A4C1WCI9_EUMVA</name>
<proteinExistence type="predicted"/>
<reference evidence="1 2" key="1">
    <citation type="journal article" date="2019" name="Commun. Biol.">
        <title>The bagworm genome reveals a unique fibroin gene that provides high tensile strength.</title>
        <authorList>
            <person name="Kono N."/>
            <person name="Nakamura H."/>
            <person name="Ohtoshi R."/>
            <person name="Tomita M."/>
            <person name="Numata K."/>
            <person name="Arakawa K."/>
        </authorList>
    </citation>
    <scope>NUCLEOTIDE SEQUENCE [LARGE SCALE GENOMIC DNA]</scope>
</reference>
<keyword evidence="2" id="KW-1185">Reference proteome</keyword>
<protein>
    <submittedName>
        <fullName evidence="1">Uncharacterized protein</fullName>
    </submittedName>
</protein>
<evidence type="ECO:0000313" key="2">
    <source>
        <dbReference type="Proteomes" id="UP000299102"/>
    </source>
</evidence>
<evidence type="ECO:0000313" key="1">
    <source>
        <dbReference type="EMBL" id="GBP47874.1"/>
    </source>
</evidence>
<dbReference type="Proteomes" id="UP000299102">
    <property type="component" value="Unassembled WGS sequence"/>
</dbReference>
<sequence>MHFFIIVKEYRDRHAFRGEGQSASKRFTSPEGLRFGEFQTIQRVSSDPGGILIRHRAADSKLPSEQLRSPRMITGNFPATGDRYASGDADRVSVIARLQSLGKRKSV</sequence>
<dbReference type="EMBL" id="BGZK01000512">
    <property type="protein sequence ID" value="GBP47874.1"/>
    <property type="molecule type" value="Genomic_DNA"/>
</dbReference>
<dbReference type="AlphaFoldDB" id="A0A4C1WCI9"/>
<organism evidence="1 2">
    <name type="scientific">Eumeta variegata</name>
    <name type="common">Bagworm moth</name>
    <name type="synonym">Eumeta japonica</name>
    <dbReference type="NCBI Taxonomy" id="151549"/>
    <lineage>
        <taxon>Eukaryota</taxon>
        <taxon>Metazoa</taxon>
        <taxon>Ecdysozoa</taxon>
        <taxon>Arthropoda</taxon>
        <taxon>Hexapoda</taxon>
        <taxon>Insecta</taxon>
        <taxon>Pterygota</taxon>
        <taxon>Neoptera</taxon>
        <taxon>Endopterygota</taxon>
        <taxon>Lepidoptera</taxon>
        <taxon>Glossata</taxon>
        <taxon>Ditrysia</taxon>
        <taxon>Tineoidea</taxon>
        <taxon>Psychidae</taxon>
        <taxon>Oiketicinae</taxon>
        <taxon>Eumeta</taxon>
    </lineage>
</organism>
<accession>A0A4C1WCI9</accession>